<accession>A0A345E2K2</accession>
<sequence>MTGFRLRLPLVPRWLRWSLVVAVLATLLVFSVVRPPGTTGRTLGPLGVFPLTAWLHAVGYAGLAFVLAYALQTSPRPDWQVLCVVFAFATAYGAGIELIQSTLAYRTFDVGDILVNAGGATVAVTGWKLLVRRVRFYQCRRVDALRPPLG</sequence>
<evidence type="ECO:0000313" key="4">
    <source>
        <dbReference type="Proteomes" id="UP000253273"/>
    </source>
</evidence>
<dbReference type="Proteomes" id="UP000253273">
    <property type="component" value="Chromosome"/>
</dbReference>
<feature type="domain" description="VanZ-like" evidence="2">
    <location>
        <begin position="63"/>
        <end position="130"/>
    </location>
</feature>
<dbReference type="EMBL" id="CP031150">
    <property type="protein sequence ID" value="AXG06424.1"/>
    <property type="molecule type" value="Genomic_DNA"/>
</dbReference>
<dbReference type="PANTHER" id="PTHR28008:SF1">
    <property type="entry name" value="DOMAIN PROTEIN, PUTATIVE (AFU_ORTHOLOGUE AFUA_3G10980)-RELATED"/>
    <property type="match status" value="1"/>
</dbReference>
<dbReference type="InterPro" id="IPR006976">
    <property type="entry name" value="VanZ-like"/>
</dbReference>
<dbReference type="OrthoDB" id="214957at2157"/>
<evidence type="ECO:0000313" key="3">
    <source>
        <dbReference type="EMBL" id="AXG06424.1"/>
    </source>
</evidence>
<dbReference type="Pfam" id="PF04892">
    <property type="entry name" value="VanZ"/>
    <property type="match status" value="1"/>
</dbReference>
<feature type="transmembrane region" description="Helical" evidence="1">
    <location>
        <begin position="113"/>
        <end position="131"/>
    </location>
</feature>
<organism evidence="3 4">
    <name type="scientific">Haloplanus rubicundus</name>
    <dbReference type="NCBI Taxonomy" id="1547898"/>
    <lineage>
        <taxon>Archaea</taxon>
        <taxon>Methanobacteriati</taxon>
        <taxon>Methanobacteriota</taxon>
        <taxon>Stenosarchaea group</taxon>
        <taxon>Halobacteria</taxon>
        <taxon>Halobacteriales</taxon>
        <taxon>Haloferacaceae</taxon>
        <taxon>Haloplanus</taxon>
    </lineage>
</organism>
<protein>
    <submittedName>
        <fullName evidence="3">VanZ family protein</fullName>
    </submittedName>
</protein>
<keyword evidence="4" id="KW-1185">Reference proteome</keyword>
<dbReference type="RefSeq" id="WP_114585563.1">
    <property type="nucleotide sequence ID" value="NZ_CP031150.1"/>
</dbReference>
<keyword evidence="1" id="KW-1133">Transmembrane helix</keyword>
<dbReference type="PANTHER" id="PTHR28008">
    <property type="entry name" value="DOMAIN PROTEIN, PUTATIVE (AFU_ORTHOLOGUE AFUA_3G10980)-RELATED"/>
    <property type="match status" value="1"/>
</dbReference>
<name>A0A345E2K2_9EURY</name>
<evidence type="ECO:0000256" key="1">
    <source>
        <dbReference type="SAM" id="Phobius"/>
    </source>
</evidence>
<dbReference type="GeneID" id="37283383"/>
<feature type="transmembrane region" description="Helical" evidence="1">
    <location>
        <begin position="14"/>
        <end position="33"/>
    </location>
</feature>
<dbReference type="NCBIfam" id="NF037970">
    <property type="entry name" value="vanZ_1"/>
    <property type="match status" value="1"/>
</dbReference>
<reference evidence="3 4" key="1">
    <citation type="submission" date="2018-07" db="EMBL/GenBank/DDBJ databases">
        <title>Genome sequences of Haloplanus sp. CBA1113.</title>
        <authorList>
            <person name="Kim Y.B."/>
            <person name="Roh S.W."/>
        </authorList>
    </citation>
    <scope>NUCLEOTIDE SEQUENCE [LARGE SCALE GENOMIC DNA]</scope>
    <source>
        <strain evidence="3 4">CBA1113</strain>
    </source>
</reference>
<feature type="transmembrane region" description="Helical" evidence="1">
    <location>
        <begin position="79"/>
        <end position="101"/>
    </location>
</feature>
<keyword evidence="1" id="KW-0472">Membrane</keyword>
<dbReference type="KEGG" id="haj:DU500_08320"/>
<keyword evidence="1" id="KW-0812">Transmembrane</keyword>
<gene>
    <name evidence="3" type="ORF">DU500_08320</name>
</gene>
<feature type="transmembrane region" description="Helical" evidence="1">
    <location>
        <begin position="53"/>
        <end position="72"/>
    </location>
</feature>
<dbReference type="AlphaFoldDB" id="A0A345E2K2"/>
<evidence type="ECO:0000259" key="2">
    <source>
        <dbReference type="Pfam" id="PF04892"/>
    </source>
</evidence>
<proteinExistence type="predicted"/>